<proteinExistence type="predicted"/>
<comment type="caution">
    <text evidence="1">The sequence shown here is derived from an EMBL/GenBank/DDBJ whole genome shotgun (WGS) entry which is preliminary data.</text>
</comment>
<dbReference type="GeneID" id="85358480"/>
<evidence type="ECO:0000313" key="1">
    <source>
        <dbReference type="EMBL" id="KAK0435821.1"/>
    </source>
</evidence>
<feature type="non-terminal residue" evidence="1">
    <location>
        <position position="1"/>
    </location>
</feature>
<name>A0AA39J5V7_ARMTA</name>
<gene>
    <name evidence="1" type="ORF">EV420DRAFT_1592154</name>
</gene>
<dbReference type="Proteomes" id="UP001175211">
    <property type="component" value="Unassembled WGS sequence"/>
</dbReference>
<sequence>VSFAKDITSLVVLGVSFAGSLFLKGACLFRCSWFPFHHFHGLRLERNNGPRLLCAHDACVSFLQSVVLCFLVDDSYAPIVLDIFSLLLTFHTPHGPCTMSHSPVTRFTFVHMFFHCHC</sequence>
<evidence type="ECO:0000313" key="2">
    <source>
        <dbReference type="Proteomes" id="UP001175211"/>
    </source>
</evidence>
<dbReference type="RefSeq" id="XP_060322101.1">
    <property type="nucleotide sequence ID" value="XM_060474932.1"/>
</dbReference>
<organism evidence="1 2">
    <name type="scientific">Armillaria tabescens</name>
    <name type="common">Ringless honey mushroom</name>
    <name type="synonym">Agaricus tabescens</name>
    <dbReference type="NCBI Taxonomy" id="1929756"/>
    <lineage>
        <taxon>Eukaryota</taxon>
        <taxon>Fungi</taxon>
        <taxon>Dikarya</taxon>
        <taxon>Basidiomycota</taxon>
        <taxon>Agaricomycotina</taxon>
        <taxon>Agaricomycetes</taxon>
        <taxon>Agaricomycetidae</taxon>
        <taxon>Agaricales</taxon>
        <taxon>Marasmiineae</taxon>
        <taxon>Physalacriaceae</taxon>
        <taxon>Desarmillaria</taxon>
    </lineage>
</organism>
<dbReference type="EMBL" id="JAUEPS010000139">
    <property type="protein sequence ID" value="KAK0435821.1"/>
    <property type="molecule type" value="Genomic_DNA"/>
</dbReference>
<reference evidence="1" key="1">
    <citation type="submission" date="2023-06" db="EMBL/GenBank/DDBJ databases">
        <authorList>
            <consortium name="Lawrence Berkeley National Laboratory"/>
            <person name="Ahrendt S."/>
            <person name="Sahu N."/>
            <person name="Indic B."/>
            <person name="Wong-Bajracharya J."/>
            <person name="Merenyi Z."/>
            <person name="Ke H.-M."/>
            <person name="Monk M."/>
            <person name="Kocsube S."/>
            <person name="Drula E."/>
            <person name="Lipzen A."/>
            <person name="Balint B."/>
            <person name="Henrissat B."/>
            <person name="Andreopoulos B."/>
            <person name="Martin F.M."/>
            <person name="Harder C.B."/>
            <person name="Rigling D."/>
            <person name="Ford K.L."/>
            <person name="Foster G.D."/>
            <person name="Pangilinan J."/>
            <person name="Papanicolaou A."/>
            <person name="Barry K."/>
            <person name="LaButti K."/>
            <person name="Viragh M."/>
            <person name="Koriabine M."/>
            <person name="Yan M."/>
            <person name="Riley R."/>
            <person name="Champramary S."/>
            <person name="Plett K.L."/>
            <person name="Tsai I.J."/>
            <person name="Slot J."/>
            <person name="Sipos G."/>
            <person name="Plett J."/>
            <person name="Nagy L.G."/>
            <person name="Grigoriev I.V."/>
        </authorList>
    </citation>
    <scope>NUCLEOTIDE SEQUENCE</scope>
    <source>
        <strain evidence="1">CCBAS 213</strain>
    </source>
</reference>
<dbReference type="AlphaFoldDB" id="A0AA39J5V7"/>
<keyword evidence="2" id="KW-1185">Reference proteome</keyword>
<accession>A0AA39J5V7</accession>
<protein>
    <submittedName>
        <fullName evidence="1">Uncharacterized protein</fullName>
    </submittedName>
</protein>